<organism evidence="1 2">
    <name type="scientific">Catharanthus roseus</name>
    <name type="common">Madagascar periwinkle</name>
    <name type="synonym">Vinca rosea</name>
    <dbReference type="NCBI Taxonomy" id="4058"/>
    <lineage>
        <taxon>Eukaryota</taxon>
        <taxon>Viridiplantae</taxon>
        <taxon>Streptophyta</taxon>
        <taxon>Embryophyta</taxon>
        <taxon>Tracheophyta</taxon>
        <taxon>Spermatophyta</taxon>
        <taxon>Magnoliopsida</taxon>
        <taxon>eudicotyledons</taxon>
        <taxon>Gunneridae</taxon>
        <taxon>Pentapetalae</taxon>
        <taxon>asterids</taxon>
        <taxon>lamiids</taxon>
        <taxon>Gentianales</taxon>
        <taxon>Apocynaceae</taxon>
        <taxon>Rauvolfioideae</taxon>
        <taxon>Vinceae</taxon>
        <taxon>Catharanthinae</taxon>
        <taxon>Catharanthus</taxon>
    </lineage>
</organism>
<name>A0ACB9ZLJ4_CATRO</name>
<accession>A0ACB9ZLJ4</accession>
<sequence length="399" mass="45316">MAASHQSFSMEKRPRMLKDFLVDDQIPAAAAGSNSSSNNDLIMQLMIRISRSKAIRLFPIINFGAINKSTRPAAINLSRSISRKLSIRRKKEERKNVLVVDNKVKIKDILRWKSFRDVNVVSELADDDQQEEEIIKTSSFARSTTQNYHQCATSGSAISSGSSSSRSRDWSSSSSWCESDFTVEDDLSSNCCCAGEDNNGGTASMRELFYDEEDQHSPVSVLQSSPFQDQEFFTHRSLSTLQRRKCRLLQRIQEFETLATEEEEEDELETNINGTAVDQKARKLLGQIKTTQISSAKNDDDDHLLLDFFRQELMGGGKIVKDHHEGELLRLAESWLNKESAARTGDWEMLGKRQEFVKDMEKCGLKFNGFEDEQQELGCVLESEMLNDLIHEILVDLFN</sequence>
<dbReference type="Proteomes" id="UP001060085">
    <property type="component" value="Linkage Group LG08"/>
</dbReference>
<keyword evidence="2" id="KW-1185">Reference proteome</keyword>
<dbReference type="EMBL" id="CM044708">
    <property type="protein sequence ID" value="KAI5647305.1"/>
    <property type="molecule type" value="Genomic_DNA"/>
</dbReference>
<comment type="caution">
    <text evidence="1">The sequence shown here is derived from an EMBL/GenBank/DDBJ whole genome shotgun (WGS) entry which is preliminary data.</text>
</comment>
<protein>
    <submittedName>
        <fullName evidence="1">Uncharacterized protein</fullName>
    </submittedName>
</protein>
<proteinExistence type="predicted"/>
<evidence type="ECO:0000313" key="1">
    <source>
        <dbReference type="EMBL" id="KAI5647305.1"/>
    </source>
</evidence>
<gene>
    <name evidence="1" type="ORF">M9H77_33310</name>
</gene>
<evidence type="ECO:0000313" key="2">
    <source>
        <dbReference type="Proteomes" id="UP001060085"/>
    </source>
</evidence>
<reference evidence="2" key="1">
    <citation type="journal article" date="2023" name="Nat. Plants">
        <title>Single-cell RNA sequencing provides a high-resolution roadmap for understanding the multicellular compartmentation of specialized metabolism.</title>
        <authorList>
            <person name="Sun S."/>
            <person name="Shen X."/>
            <person name="Li Y."/>
            <person name="Li Y."/>
            <person name="Wang S."/>
            <person name="Li R."/>
            <person name="Zhang H."/>
            <person name="Shen G."/>
            <person name="Guo B."/>
            <person name="Wei J."/>
            <person name="Xu J."/>
            <person name="St-Pierre B."/>
            <person name="Chen S."/>
            <person name="Sun C."/>
        </authorList>
    </citation>
    <scope>NUCLEOTIDE SEQUENCE [LARGE SCALE GENOMIC DNA]</scope>
</reference>